<gene>
    <name evidence="1" type="ORF">FC07_GL000390</name>
</gene>
<keyword evidence="2" id="KW-1185">Reference proteome</keyword>
<dbReference type="SUPFAM" id="SSF143011">
    <property type="entry name" value="RelE-like"/>
    <property type="match status" value="1"/>
</dbReference>
<dbReference type="PATRIC" id="fig|1423726.3.peg.407"/>
<dbReference type="Gene3D" id="3.30.2310.20">
    <property type="entry name" value="RelE-like"/>
    <property type="match status" value="1"/>
</dbReference>
<dbReference type="STRING" id="1423726.FC07_GL000390"/>
<proteinExistence type="predicted"/>
<evidence type="ECO:0008006" key="3">
    <source>
        <dbReference type="Google" id="ProtNLM"/>
    </source>
</evidence>
<dbReference type="EMBL" id="AZDA01000090">
    <property type="protein sequence ID" value="KRK34639.1"/>
    <property type="molecule type" value="Genomic_DNA"/>
</dbReference>
<reference evidence="1 2" key="1">
    <citation type="journal article" date="2015" name="Genome Announc.">
        <title>Expanding the biotechnology potential of lactobacilli through comparative genomics of 213 strains and associated genera.</title>
        <authorList>
            <person name="Sun Z."/>
            <person name="Harris H.M."/>
            <person name="McCann A."/>
            <person name="Guo C."/>
            <person name="Argimon S."/>
            <person name="Zhang W."/>
            <person name="Yang X."/>
            <person name="Jeffery I.B."/>
            <person name="Cooney J.C."/>
            <person name="Kagawa T.F."/>
            <person name="Liu W."/>
            <person name="Song Y."/>
            <person name="Salvetti E."/>
            <person name="Wrobel A."/>
            <person name="Rasinkangas P."/>
            <person name="Parkhill J."/>
            <person name="Rea M.C."/>
            <person name="O'Sullivan O."/>
            <person name="Ritari J."/>
            <person name="Douillard F.P."/>
            <person name="Paul Ross R."/>
            <person name="Yang R."/>
            <person name="Briner A.E."/>
            <person name="Felis G.E."/>
            <person name="de Vos W.M."/>
            <person name="Barrangou R."/>
            <person name="Klaenhammer T.R."/>
            <person name="Caufield P.W."/>
            <person name="Cui Y."/>
            <person name="Zhang H."/>
            <person name="O'Toole P.W."/>
        </authorList>
    </citation>
    <scope>NUCLEOTIDE SEQUENCE [LARGE SCALE GENOMIC DNA]</scope>
    <source>
        <strain evidence="1 2">DSM 20003</strain>
    </source>
</reference>
<dbReference type="AlphaFoldDB" id="A0A0R1GKN6"/>
<evidence type="ECO:0000313" key="2">
    <source>
        <dbReference type="Proteomes" id="UP000051461"/>
    </source>
</evidence>
<accession>A0A0R1GKN6</accession>
<dbReference type="InterPro" id="IPR035093">
    <property type="entry name" value="RelE/ParE_toxin_dom_sf"/>
</dbReference>
<dbReference type="InterPro" id="IPR004386">
    <property type="entry name" value="Toxin_YafQ-like"/>
</dbReference>
<organism evidence="1 2">
    <name type="scientific">Loigolactobacillus bifermentans DSM 20003</name>
    <dbReference type="NCBI Taxonomy" id="1423726"/>
    <lineage>
        <taxon>Bacteria</taxon>
        <taxon>Bacillati</taxon>
        <taxon>Bacillota</taxon>
        <taxon>Bacilli</taxon>
        <taxon>Lactobacillales</taxon>
        <taxon>Lactobacillaceae</taxon>
        <taxon>Loigolactobacillus</taxon>
    </lineage>
</organism>
<dbReference type="Pfam" id="PF15738">
    <property type="entry name" value="YafQ_toxin"/>
    <property type="match status" value="1"/>
</dbReference>
<protein>
    <recommendedName>
        <fullName evidence="3">Addiction module toxin RelE</fullName>
    </recommendedName>
</protein>
<evidence type="ECO:0000313" key="1">
    <source>
        <dbReference type="EMBL" id="KRK34639.1"/>
    </source>
</evidence>
<comment type="caution">
    <text evidence="1">The sequence shown here is derived from an EMBL/GenBank/DDBJ whole genome shotgun (WGS) entry which is preliminary data.</text>
</comment>
<name>A0A0R1GKN6_9LACO</name>
<dbReference type="Proteomes" id="UP000051461">
    <property type="component" value="Unassembled WGS sequence"/>
</dbReference>
<sequence>MNDLLSAFDLLIKTGQVTEAYTPHLLNNKGGNYNNLLEFHLSDGKVDVLVIYKTHHTNPVIRFVRIGPHSQLFQGKYH</sequence>